<evidence type="ECO:0000313" key="3">
    <source>
        <dbReference type="Proteomes" id="UP000558488"/>
    </source>
</evidence>
<keyword evidence="3" id="KW-1185">Reference proteome</keyword>
<feature type="region of interest" description="Disordered" evidence="1">
    <location>
        <begin position="1"/>
        <end position="47"/>
    </location>
</feature>
<organism evidence="2 3">
    <name type="scientific">Pipistrellus kuhlii</name>
    <name type="common">Kuhl's pipistrelle</name>
    <dbReference type="NCBI Taxonomy" id="59472"/>
    <lineage>
        <taxon>Eukaryota</taxon>
        <taxon>Metazoa</taxon>
        <taxon>Chordata</taxon>
        <taxon>Craniata</taxon>
        <taxon>Vertebrata</taxon>
        <taxon>Euteleostomi</taxon>
        <taxon>Mammalia</taxon>
        <taxon>Eutheria</taxon>
        <taxon>Laurasiatheria</taxon>
        <taxon>Chiroptera</taxon>
        <taxon>Yangochiroptera</taxon>
        <taxon>Vespertilionidae</taxon>
        <taxon>Pipistrellus</taxon>
    </lineage>
</organism>
<feature type="compositionally biased region" description="Low complexity" evidence="1">
    <location>
        <begin position="95"/>
        <end position="110"/>
    </location>
</feature>
<accession>A0A7J7UG59</accession>
<dbReference type="EMBL" id="JACAGB010000020">
    <property type="protein sequence ID" value="KAF6311863.1"/>
    <property type="molecule type" value="Genomic_DNA"/>
</dbReference>
<proteinExistence type="predicted"/>
<feature type="compositionally biased region" description="Polar residues" evidence="1">
    <location>
        <begin position="30"/>
        <end position="45"/>
    </location>
</feature>
<comment type="caution">
    <text evidence="2">The sequence shown here is derived from an EMBL/GenBank/DDBJ whole genome shotgun (WGS) entry which is preliminary data.</text>
</comment>
<gene>
    <name evidence="2" type="ORF">mPipKuh1_009061</name>
</gene>
<evidence type="ECO:0000313" key="2">
    <source>
        <dbReference type="EMBL" id="KAF6311863.1"/>
    </source>
</evidence>
<sequence length="123" mass="12765">MLKPTGDLQALRPPGSLTLLTPTGDHPLSHRNSAYPLSSSSSQWRFSGKSGCGLGDMSATDRFLAQCFSVSEAQKVPSEASWPDPNQSYTADCPSAADASALSTTTTEATPLAKGVPPGLRGI</sequence>
<dbReference type="AlphaFoldDB" id="A0A7J7UG59"/>
<reference evidence="2 3" key="1">
    <citation type="journal article" date="2020" name="Nature">
        <title>Six reference-quality genomes reveal evolution of bat adaptations.</title>
        <authorList>
            <person name="Jebb D."/>
            <person name="Huang Z."/>
            <person name="Pippel M."/>
            <person name="Hughes G.M."/>
            <person name="Lavrichenko K."/>
            <person name="Devanna P."/>
            <person name="Winkler S."/>
            <person name="Jermiin L.S."/>
            <person name="Skirmuntt E.C."/>
            <person name="Katzourakis A."/>
            <person name="Burkitt-Gray L."/>
            <person name="Ray D.A."/>
            <person name="Sullivan K.A.M."/>
            <person name="Roscito J.G."/>
            <person name="Kirilenko B.M."/>
            <person name="Davalos L.M."/>
            <person name="Corthals A.P."/>
            <person name="Power M.L."/>
            <person name="Jones G."/>
            <person name="Ransome R.D."/>
            <person name="Dechmann D.K.N."/>
            <person name="Locatelli A.G."/>
            <person name="Puechmaille S.J."/>
            <person name="Fedrigo O."/>
            <person name="Jarvis E.D."/>
            <person name="Hiller M."/>
            <person name="Vernes S.C."/>
            <person name="Myers E.W."/>
            <person name="Teeling E.C."/>
        </authorList>
    </citation>
    <scope>NUCLEOTIDE SEQUENCE [LARGE SCALE GENOMIC DNA]</scope>
    <source>
        <strain evidence="2">MPipKuh1</strain>
        <tissue evidence="2">Flight muscle</tissue>
    </source>
</reference>
<protein>
    <submittedName>
        <fullName evidence="2">Uncharacterized protein</fullName>
    </submittedName>
</protein>
<feature type="region of interest" description="Disordered" evidence="1">
    <location>
        <begin position="75"/>
        <end position="123"/>
    </location>
</feature>
<dbReference type="Proteomes" id="UP000558488">
    <property type="component" value="Unassembled WGS sequence"/>
</dbReference>
<name>A0A7J7UG59_PIPKU</name>
<evidence type="ECO:0000256" key="1">
    <source>
        <dbReference type="SAM" id="MobiDB-lite"/>
    </source>
</evidence>